<evidence type="ECO:0000259" key="6">
    <source>
        <dbReference type="PROSITE" id="PS50111"/>
    </source>
</evidence>
<dbReference type="GO" id="GO:0016020">
    <property type="term" value="C:membrane"/>
    <property type="evidence" value="ECO:0007669"/>
    <property type="project" value="UniProtKB-SubCell"/>
</dbReference>
<keyword evidence="4" id="KW-0807">Transducer</keyword>
<evidence type="ECO:0000256" key="2">
    <source>
        <dbReference type="ARBA" id="ARBA00022500"/>
    </source>
</evidence>
<sequence>MSFLQNTKIRTKILSVIIPICLVGIAGIIAMSQNYKAANDAYSGLLANDGSATIQMARASQRVVALSYNAYQVLAYNANDPEMPGFVKNYGDNKKALFDWFKSIRSLVPEQAASVDVLADKAKAITAITDKAVEAGAKDDESAKGLLKQADPLIADEIVSVRQWIESSNKNVKAESDSLTSQTNHTILYTLTTLGIVFVAAIAAGLFIAAKGITTPIEKLRERMVSLAGGETETSVAGLGRKDEVGQMAAAVAVFRDNAIERIRLERDAEANRSLSERERMERDAQKAREAAETEFAVKALADGLGALSDGNLTYRIEKPFVGHLDQLRSDFNGSITKMQQALRAVGDNARGIDAGANEIRSAADDLSKRTEQQAASVEETAAALEQITTTVKDSTRRAEEAGHLVAQARIGAEKSGVVMREAVAAMEGIEKSSSEISNIIGVIDEIAFQTNLLALNAGVEAARAGEAGKGFAVVAQEVRELAQRSAQAAKEIKALISTSSNQVRNGVELVARTGQSLSQIVQEVEEIDANVRAIVEAAREQSTGLAEINTAVNAIDQGTQQNAAMVEQSTAASHSLAKEVASLNNLLGQFNVAAGDKQPPLAMASERHQPAVSPARSLRAKIAGAFNGGAATAAAASKEGWEEF</sequence>
<dbReference type="SUPFAM" id="SSF58104">
    <property type="entry name" value="Methyl-accepting chemotaxis protein (MCP) signaling domain"/>
    <property type="match status" value="1"/>
</dbReference>
<comment type="caution">
    <text evidence="8">The sequence shown here is derived from an EMBL/GenBank/DDBJ whole genome shotgun (WGS) entry which is preliminary data.</text>
</comment>
<dbReference type="FunFam" id="1.10.287.950:FF:000001">
    <property type="entry name" value="Methyl-accepting chemotaxis sensory transducer"/>
    <property type="match status" value="1"/>
</dbReference>
<dbReference type="Pfam" id="PF00672">
    <property type="entry name" value="HAMP"/>
    <property type="match status" value="1"/>
</dbReference>
<dbReference type="SMART" id="SM00304">
    <property type="entry name" value="HAMP"/>
    <property type="match status" value="2"/>
</dbReference>
<protein>
    <submittedName>
        <fullName evidence="8">Methyl-accepting chemotaxis protein</fullName>
    </submittedName>
</protein>
<feature type="domain" description="HAMP" evidence="7">
    <location>
        <begin position="297"/>
        <end position="344"/>
    </location>
</feature>
<keyword evidence="5" id="KW-0472">Membrane</keyword>
<keyword evidence="2" id="KW-0145">Chemotaxis</keyword>
<feature type="transmembrane region" description="Helical" evidence="5">
    <location>
        <begin position="187"/>
        <end position="210"/>
    </location>
</feature>
<dbReference type="InterPro" id="IPR003660">
    <property type="entry name" value="HAMP_dom"/>
</dbReference>
<dbReference type="RefSeq" id="WP_183939124.1">
    <property type="nucleotide sequence ID" value="NZ_JACHBI010000009.1"/>
</dbReference>
<dbReference type="Pfam" id="PF00015">
    <property type="entry name" value="MCPsignal"/>
    <property type="match status" value="1"/>
</dbReference>
<dbReference type="InterPro" id="IPR051310">
    <property type="entry name" value="MCP_chemotaxis"/>
</dbReference>
<dbReference type="AlphaFoldDB" id="A0A7W8XUR2"/>
<gene>
    <name evidence="8" type="ORF">GGD50_004410</name>
</gene>
<feature type="domain" description="HAMP" evidence="7">
    <location>
        <begin position="211"/>
        <end position="264"/>
    </location>
</feature>
<keyword evidence="9" id="KW-1185">Reference proteome</keyword>
<dbReference type="PROSITE" id="PS50111">
    <property type="entry name" value="CHEMOTAXIS_TRANSDUC_2"/>
    <property type="match status" value="1"/>
</dbReference>
<feature type="transmembrane region" description="Helical" evidence="5">
    <location>
        <begin position="12"/>
        <end position="31"/>
    </location>
</feature>
<dbReference type="InterPro" id="IPR004089">
    <property type="entry name" value="MCPsignal_dom"/>
</dbReference>
<dbReference type="PANTHER" id="PTHR43531:SF11">
    <property type="entry name" value="METHYL-ACCEPTING CHEMOTAXIS PROTEIN 3"/>
    <property type="match status" value="1"/>
</dbReference>
<evidence type="ECO:0000256" key="4">
    <source>
        <dbReference type="PROSITE-ProRule" id="PRU00284"/>
    </source>
</evidence>
<evidence type="ECO:0000256" key="1">
    <source>
        <dbReference type="ARBA" id="ARBA00004370"/>
    </source>
</evidence>
<dbReference type="Proteomes" id="UP000549882">
    <property type="component" value="Unassembled WGS sequence"/>
</dbReference>
<dbReference type="EMBL" id="JACHBI010000009">
    <property type="protein sequence ID" value="MBB5575775.1"/>
    <property type="molecule type" value="Genomic_DNA"/>
</dbReference>
<proteinExistence type="inferred from homology"/>
<comment type="similarity">
    <text evidence="3">Belongs to the methyl-accepting chemotaxis (MCP) protein family.</text>
</comment>
<dbReference type="PROSITE" id="PS50885">
    <property type="entry name" value="HAMP"/>
    <property type="match status" value="2"/>
</dbReference>
<evidence type="ECO:0000313" key="8">
    <source>
        <dbReference type="EMBL" id="MBB5575775.1"/>
    </source>
</evidence>
<evidence type="ECO:0000313" key="9">
    <source>
        <dbReference type="Proteomes" id="UP000549882"/>
    </source>
</evidence>
<dbReference type="SUPFAM" id="SSF158472">
    <property type="entry name" value="HAMP domain-like"/>
    <property type="match status" value="1"/>
</dbReference>
<keyword evidence="5" id="KW-0812">Transmembrane</keyword>
<dbReference type="Gene3D" id="1.10.287.950">
    <property type="entry name" value="Methyl-accepting chemotaxis protein"/>
    <property type="match status" value="1"/>
</dbReference>
<dbReference type="GO" id="GO:0007165">
    <property type="term" value="P:signal transduction"/>
    <property type="evidence" value="ECO:0007669"/>
    <property type="project" value="UniProtKB-KW"/>
</dbReference>
<reference evidence="8 9" key="1">
    <citation type="submission" date="2020-08" db="EMBL/GenBank/DDBJ databases">
        <title>Genomic Encyclopedia of Type Strains, Phase IV (KMG-V): Genome sequencing to study the core and pangenomes of soil and plant-associated prokaryotes.</title>
        <authorList>
            <person name="Whitman W."/>
        </authorList>
    </citation>
    <scope>NUCLEOTIDE SEQUENCE [LARGE SCALE GENOMIC DNA]</scope>
    <source>
        <strain evidence="8 9">SEMIA 4064</strain>
    </source>
</reference>
<evidence type="ECO:0000256" key="3">
    <source>
        <dbReference type="ARBA" id="ARBA00029447"/>
    </source>
</evidence>
<evidence type="ECO:0000256" key="5">
    <source>
        <dbReference type="SAM" id="Phobius"/>
    </source>
</evidence>
<dbReference type="SMART" id="SM00283">
    <property type="entry name" value="MA"/>
    <property type="match status" value="1"/>
</dbReference>
<feature type="domain" description="Methyl-accepting transducer" evidence="6">
    <location>
        <begin position="349"/>
        <end position="578"/>
    </location>
</feature>
<dbReference type="Gene3D" id="6.10.340.10">
    <property type="match status" value="1"/>
</dbReference>
<name>A0A7W8XUR2_9HYPH</name>
<keyword evidence="5" id="KW-1133">Transmembrane helix</keyword>
<dbReference type="GO" id="GO:0006935">
    <property type="term" value="P:chemotaxis"/>
    <property type="evidence" value="ECO:0007669"/>
    <property type="project" value="UniProtKB-KW"/>
</dbReference>
<evidence type="ECO:0000259" key="7">
    <source>
        <dbReference type="PROSITE" id="PS50885"/>
    </source>
</evidence>
<dbReference type="CDD" id="cd11386">
    <property type="entry name" value="MCP_signal"/>
    <property type="match status" value="1"/>
</dbReference>
<organism evidence="8 9">
    <name type="scientific">Rhizobium paranaense</name>
    <dbReference type="NCBI Taxonomy" id="1650438"/>
    <lineage>
        <taxon>Bacteria</taxon>
        <taxon>Pseudomonadati</taxon>
        <taxon>Pseudomonadota</taxon>
        <taxon>Alphaproteobacteria</taxon>
        <taxon>Hyphomicrobiales</taxon>
        <taxon>Rhizobiaceae</taxon>
        <taxon>Rhizobium/Agrobacterium group</taxon>
        <taxon>Rhizobium</taxon>
    </lineage>
</organism>
<accession>A0A7W8XUR2</accession>
<dbReference type="PANTHER" id="PTHR43531">
    <property type="entry name" value="PROTEIN ICFG"/>
    <property type="match status" value="1"/>
</dbReference>
<comment type="subcellular location">
    <subcellularLocation>
        <location evidence="1">Membrane</location>
    </subcellularLocation>
</comment>